<dbReference type="Pfam" id="PF02518">
    <property type="entry name" value="HATPase_c"/>
    <property type="match status" value="1"/>
</dbReference>
<feature type="transmembrane region" description="Helical" evidence="9">
    <location>
        <begin position="192"/>
        <end position="210"/>
    </location>
</feature>
<dbReference type="InterPro" id="IPR036890">
    <property type="entry name" value="HATPase_C_sf"/>
</dbReference>
<dbReference type="Pfam" id="PF00512">
    <property type="entry name" value="HisKA"/>
    <property type="match status" value="1"/>
</dbReference>
<feature type="transmembrane region" description="Helical" evidence="9">
    <location>
        <begin position="31"/>
        <end position="50"/>
    </location>
</feature>
<comment type="catalytic activity">
    <reaction evidence="1">
        <text>ATP + protein L-histidine = ADP + protein N-phospho-L-histidine.</text>
        <dbReference type="EC" id="2.7.13.3"/>
    </reaction>
</comment>
<feature type="transmembrane region" description="Helical" evidence="9">
    <location>
        <begin position="222"/>
        <end position="242"/>
    </location>
</feature>
<dbReference type="CDD" id="cd00075">
    <property type="entry name" value="HATPase"/>
    <property type="match status" value="1"/>
</dbReference>
<dbReference type="EMBL" id="JABBJJ010000434">
    <property type="protein sequence ID" value="NMO22527.1"/>
    <property type="molecule type" value="Genomic_DNA"/>
</dbReference>
<protein>
    <recommendedName>
        <fullName evidence="2">histidine kinase</fullName>
        <ecNumber evidence="2">2.7.13.3</ecNumber>
    </recommendedName>
</protein>
<keyword evidence="3" id="KW-0597">Phosphoprotein</keyword>
<evidence type="ECO:0000256" key="7">
    <source>
        <dbReference type="ARBA" id="ARBA00022840"/>
    </source>
</evidence>
<keyword evidence="9" id="KW-0472">Membrane</keyword>
<evidence type="ECO:0000256" key="5">
    <source>
        <dbReference type="ARBA" id="ARBA00022741"/>
    </source>
</evidence>
<proteinExistence type="predicted"/>
<evidence type="ECO:0000256" key="1">
    <source>
        <dbReference type="ARBA" id="ARBA00000085"/>
    </source>
</evidence>
<dbReference type="PRINTS" id="PR00344">
    <property type="entry name" value="BCTRLSENSOR"/>
</dbReference>
<feature type="transmembrane region" description="Helical" evidence="9">
    <location>
        <begin position="125"/>
        <end position="148"/>
    </location>
</feature>
<evidence type="ECO:0000256" key="6">
    <source>
        <dbReference type="ARBA" id="ARBA00022777"/>
    </source>
</evidence>
<dbReference type="InterPro" id="IPR004358">
    <property type="entry name" value="Sig_transdc_His_kin-like_C"/>
</dbReference>
<dbReference type="Proteomes" id="UP000518300">
    <property type="component" value="Unassembled WGS sequence"/>
</dbReference>
<evidence type="ECO:0000256" key="8">
    <source>
        <dbReference type="ARBA" id="ARBA00023012"/>
    </source>
</evidence>
<organism evidence="11 12">
    <name type="scientific">Pyxidicoccus fallax</name>
    <dbReference type="NCBI Taxonomy" id="394095"/>
    <lineage>
        <taxon>Bacteria</taxon>
        <taxon>Pseudomonadati</taxon>
        <taxon>Myxococcota</taxon>
        <taxon>Myxococcia</taxon>
        <taxon>Myxococcales</taxon>
        <taxon>Cystobacterineae</taxon>
        <taxon>Myxococcaceae</taxon>
        <taxon>Pyxidicoccus</taxon>
    </lineage>
</organism>
<keyword evidence="4" id="KW-0808">Transferase</keyword>
<dbReference type="EC" id="2.7.13.3" evidence="2"/>
<dbReference type="SMART" id="SM00387">
    <property type="entry name" value="HATPase_c"/>
    <property type="match status" value="1"/>
</dbReference>
<dbReference type="GO" id="GO:0005524">
    <property type="term" value="F:ATP binding"/>
    <property type="evidence" value="ECO:0007669"/>
    <property type="project" value="UniProtKB-KW"/>
</dbReference>
<evidence type="ECO:0000313" key="11">
    <source>
        <dbReference type="EMBL" id="NMO22527.1"/>
    </source>
</evidence>
<feature type="domain" description="Histidine kinase" evidence="10">
    <location>
        <begin position="290"/>
        <end position="498"/>
    </location>
</feature>
<accession>A0A848LWR4</accession>
<keyword evidence="6 11" id="KW-0418">Kinase</keyword>
<dbReference type="InterPro" id="IPR003594">
    <property type="entry name" value="HATPase_dom"/>
</dbReference>
<dbReference type="InterPro" id="IPR005467">
    <property type="entry name" value="His_kinase_dom"/>
</dbReference>
<feature type="transmembrane region" description="Helical" evidence="9">
    <location>
        <begin position="90"/>
        <end position="113"/>
    </location>
</feature>
<evidence type="ECO:0000256" key="3">
    <source>
        <dbReference type="ARBA" id="ARBA00022553"/>
    </source>
</evidence>
<dbReference type="RefSeq" id="WP_169351660.1">
    <property type="nucleotide sequence ID" value="NZ_JABBJJ010000434.1"/>
</dbReference>
<dbReference type="PROSITE" id="PS50109">
    <property type="entry name" value="HIS_KIN"/>
    <property type="match status" value="1"/>
</dbReference>
<feature type="transmembrane region" description="Helical" evidence="9">
    <location>
        <begin position="6"/>
        <end position="24"/>
    </location>
</feature>
<reference evidence="11 12" key="1">
    <citation type="submission" date="2020-04" db="EMBL/GenBank/DDBJ databases">
        <title>Draft genome of Pyxidicoccus fallax type strain.</title>
        <authorList>
            <person name="Whitworth D.E."/>
        </authorList>
    </citation>
    <scope>NUCLEOTIDE SEQUENCE [LARGE SCALE GENOMIC DNA]</scope>
    <source>
        <strain evidence="11 12">DSM 14698</strain>
    </source>
</reference>
<evidence type="ECO:0000256" key="2">
    <source>
        <dbReference type="ARBA" id="ARBA00012438"/>
    </source>
</evidence>
<dbReference type="SUPFAM" id="SSF55874">
    <property type="entry name" value="ATPase domain of HSP90 chaperone/DNA topoisomerase II/histidine kinase"/>
    <property type="match status" value="1"/>
</dbReference>
<keyword evidence="8" id="KW-0902">Two-component regulatory system</keyword>
<evidence type="ECO:0000313" key="12">
    <source>
        <dbReference type="Proteomes" id="UP000518300"/>
    </source>
</evidence>
<feature type="transmembrane region" description="Helical" evidence="9">
    <location>
        <begin position="160"/>
        <end position="180"/>
    </location>
</feature>
<keyword evidence="7" id="KW-0067">ATP-binding</keyword>
<feature type="transmembrane region" description="Helical" evidence="9">
    <location>
        <begin position="248"/>
        <end position="268"/>
    </location>
</feature>
<dbReference type="PANTHER" id="PTHR43065">
    <property type="entry name" value="SENSOR HISTIDINE KINASE"/>
    <property type="match status" value="1"/>
</dbReference>
<dbReference type="InterPro" id="IPR036097">
    <property type="entry name" value="HisK_dim/P_sf"/>
</dbReference>
<dbReference type="CDD" id="cd00082">
    <property type="entry name" value="HisKA"/>
    <property type="match status" value="1"/>
</dbReference>
<gene>
    <name evidence="11" type="ORF">HG543_47865</name>
</gene>
<name>A0A848LWR4_9BACT</name>
<keyword evidence="12" id="KW-1185">Reference proteome</keyword>
<keyword evidence="9" id="KW-0812">Transmembrane</keyword>
<dbReference type="InterPro" id="IPR003661">
    <property type="entry name" value="HisK_dim/P_dom"/>
</dbReference>
<keyword evidence="9" id="KW-1133">Transmembrane helix</keyword>
<dbReference type="PANTHER" id="PTHR43065:SF10">
    <property type="entry name" value="PEROXIDE STRESS-ACTIVATED HISTIDINE KINASE MAK3"/>
    <property type="match status" value="1"/>
</dbReference>
<dbReference type="SUPFAM" id="SSF47384">
    <property type="entry name" value="Homodimeric domain of signal transducing histidine kinase"/>
    <property type="match status" value="1"/>
</dbReference>
<keyword evidence="5" id="KW-0547">Nucleotide-binding</keyword>
<evidence type="ECO:0000259" key="10">
    <source>
        <dbReference type="PROSITE" id="PS50109"/>
    </source>
</evidence>
<dbReference type="GO" id="GO:0000155">
    <property type="term" value="F:phosphorelay sensor kinase activity"/>
    <property type="evidence" value="ECO:0007669"/>
    <property type="project" value="InterPro"/>
</dbReference>
<comment type="caution">
    <text evidence="11">The sequence shown here is derived from an EMBL/GenBank/DDBJ whole genome shotgun (WGS) entry which is preliminary data.</text>
</comment>
<dbReference type="SMART" id="SM00388">
    <property type="entry name" value="HisKA"/>
    <property type="match status" value="1"/>
</dbReference>
<dbReference type="AlphaFoldDB" id="A0A848LWR4"/>
<evidence type="ECO:0000256" key="4">
    <source>
        <dbReference type="ARBA" id="ARBA00022679"/>
    </source>
</evidence>
<dbReference type="Gene3D" id="1.10.287.130">
    <property type="match status" value="1"/>
</dbReference>
<sequence>MTGNVWFSLVACAGLLALAGIALARVGRSPLALPLSLLSITLSTWNFSAFALERSGETGWKLVGFAAGLMTVPCTLHFILAFVGRRRRSAWAMFGAYAVFAALALAMVAGLGAPSLAERLLTLRFGLTVTGLVVPPLGGGFALLWLHLRRAQHPDERARAGLVMLGLTLLVALLVTELAAELGLDVARLGNLGTLLGLPVMATVALRFGLFGRDVGAARMALHAVGVAGVGVLAYLAVFRLFAGQAGALVVSTTAVTFALVVATRRGVTAFVTRSERMERLATLGRFSAQMAHDLKNPIAAMKGAAQYLKEEHSRGRPWDDQGEFLDLLLEQVERLDRVVDTYQRLARVEPLPKPVDLNALAQGVLSLQSFASPGQVRIVRELAPGLPPCSGDEDLLANALENLVRNAFEAMSGGGTLTVRTLRDGAGVALEVEDTGEGMDARTRERAFDDFFTTKASGSGLGLAFVRRVVEAHGGEVVLTSREGHGTVVRLRLPAGVRHLSTGEGEAA</sequence>
<feature type="transmembrane region" description="Helical" evidence="9">
    <location>
        <begin position="62"/>
        <end position="83"/>
    </location>
</feature>
<evidence type="ECO:0000256" key="9">
    <source>
        <dbReference type="SAM" id="Phobius"/>
    </source>
</evidence>
<dbReference type="Gene3D" id="3.30.565.10">
    <property type="entry name" value="Histidine kinase-like ATPase, C-terminal domain"/>
    <property type="match status" value="1"/>
</dbReference>